<evidence type="ECO:0000256" key="6">
    <source>
        <dbReference type="ARBA" id="ARBA00022692"/>
    </source>
</evidence>
<name>A0ABR9D0D7_9GAMM</name>
<feature type="compositionally biased region" description="Low complexity" evidence="11">
    <location>
        <begin position="181"/>
        <end position="192"/>
    </location>
</feature>
<evidence type="ECO:0000256" key="2">
    <source>
        <dbReference type="ARBA" id="ARBA00021549"/>
    </source>
</evidence>
<evidence type="ECO:0000256" key="12">
    <source>
        <dbReference type="SAM" id="Phobius"/>
    </source>
</evidence>
<gene>
    <name evidence="14" type="ORF">IE877_07240</name>
</gene>
<evidence type="ECO:0000256" key="11">
    <source>
        <dbReference type="SAM" id="MobiDB-lite"/>
    </source>
</evidence>
<keyword evidence="4" id="KW-0488">Methylation</keyword>
<comment type="similarity">
    <text evidence="9">Belongs to the GSP H family.</text>
</comment>
<keyword evidence="15" id="KW-1185">Reference proteome</keyword>
<dbReference type="Pfam" id="PF07963">
    <property type="entry name" value="N_methyl"/>
    <property type="match status" value="1"/>
</dbReference>
<protein>
    <recommendedName>
        <fullName evidence="2">Type II secretion system protein H</fullName>
    </recommendedName>
    <alternativeName>
        <fullName evidence="10">General secretion pathway protein H</fullName>
    </alternativeName>
</protein>
<evidence type="ECO:0000313" key="15">
    <source>
        <dbReference type="Proteomes" id="UP000652176"/>
    </source>
</evidence>
<dbReference type="InterPro" id="IPR045584">
    <property type="entry name" value="Pilin-like"/>
</dbReference>
<evidence type="ECO:0000313" key="14">
    <source>
        <dbReference type="EMBL" id="MBD9355674.1"/>
    </source>
</evidence>
<reference evidence="14 15" key="1">
    <citation type="submission" date="2020-09" db="EMBL/GenBank/DDBJ databases">
        <title>Methylomonas albis sp. nov. and Methylomonas fluvii sp. nov.: Two cold-adapted methanotrophs from the River Elbe and an amended description of Methylovulum psychrotolerans strain Eb1.</title>
        <authorList>
            <person name="Bussmann I.K."/>
            <person name="Klings K.-W."/>
            <person name="Warnstedt J."/>
            <person name="Hoppert M."/>
            <person name="Saborowski A."/>
            <person name="Horn F."/>
            <person name="Liebner S."/>
        </authorList>
    </citation>
    <scope>NUCLEOTIDE SEQUENCE [LARGE SCALE GENOMIC DNA]</scope>
    <source>
        <strain evidence="14 15">EbA</strain>
    </source>
</reference>
<evidence type="ECO:0000256" key="7">
    <source>
        <dbReference type="ARBA" id="ARBA00022989"/>
    </source>
</evidence>
<keyword evidence="5" id="KW-0997">Cell inner membrane</keyword>
<dbReference type="RefSeq" id="WP_192374024.1">
    <property type="nucleotide sequence ID" value="NZ_CAJHIV010000001.1"/>
</dbReference>
<dbReference type="InterPro" id="IPR012902">
    <property type="entry name" value="N_methyl_site"/>
</dbReference>
<evidence type="ECO:0000256" key="9">
    <source>
        <dbReference type="ARBA" id="ARBA00025772"/>
    </source>
</evidence>
<evidence type="ECO:0000256" key="1">
    <source>
        <dbReference type="ARBA" id="ARBA00004377"/>
    </source>
</evidence>
<dbReference type="PANTHER" id="PTHR30093:SF44">
    <property type="entry name" value="TYPE II SECRETION SYSTEM CORE PROTEIN G"/>
    <property type="match status" value="1"/>
</dbReference>
<accession>A0ABR9D0D7</accession>
<feature type="transmembrane region" description="Helical" evidence="12">
    <location>
        <begin position="12"/>
        <end position="35"/>
    </location>
</feature>
<dbReference type="Pfam" id="PF12019">
    <property type="entry name" value="GspH"/>
    <property type="match status" value="1"/>
</dbReference>
<sequence length="199" mass="21667">MSIKVASIKGVTLIELMIVVVIVGILSAIAIPSFITAIRASRLTASANQFIASLSFARSEAVKRGQIVVARINGANWENGWEVFVDIDRSTAARTNVFNDDNDNNLCEAAEDCKLRIYEPLPNNFTLRSNNFPNYISYFPSGESNTNGSFAICDNTDGNNIPESRTAKHIVVNSTGRLRQNPDNNNDGIPDGLTSCNNP</sequence>
<dbReference type="Proteomes" id="UP000652176">
    <property type="component" value="Unassembled WGS sequence"/>
</dbReference>
<evidence type="ECO:0000256" key="10">
    <source>
        <dbReference type="ARBA" id="ARBA00030775"/>
    </source>
</evidence>
<dbReference type="PROSITE" id="PS00409">
    <property type="entry name" value="PROKAR_NTER_METHYL"/>
    <property type="match status" value="1"/>
</dbReference>
<dbReference type="NCBIfam" id="TIGR02532">
    <property type="entry name" value="IV_pilin_GFxxxE"/>
    <property type="match status" value="1"/>
</dbReference>
<dbReference type="InterPro" id="IPR022346">
    <property type="entry name" value="T2SS_GspH"/>
</dbReference>
<feature type="domain" description="General secretion pathway GspH" evidence="13">
    <location>
        <begin position="47"/>
        <end position="176"/>
    </location>
</feature>
<keyword evidence="8 12" id="KW-0472">Membrane</keyword>
<evidence type="ECO:0000256" key="4">
    <source>
        <dbReference type="ARBA" id="ARBA00022481"/>
    </source>
</evidence>
<comment type="subcellular location">
    <subcellularLocation>
        <location evidence="1">Cell inner membrane</location>
        <topology evidence="1">Single-pass membrane protein</topology>
    </subcellularLocation>
</comment>
<dbReference type="Gene3D" id="3.55.40.10">
    <property type="entry name" value="minor pseudopilin epsh domain"/>
    <property type="match status" value="1"/>
</dbReference>
<evidence type="ECO:0000259" key="13">
    <source>
        <dbReference type="Pfam" id="PF12019"/>
    </source>
</evidence>
<dbReference type="PANTHER" id="PTHR30093">
    <property type="entry name" value="GENERAL SECRETION PATHWAY PROTEIN G"/>
    <property type="match status" value="1"/>
</dbReference>
<dbReference type="SUPFAM" id="SSF54523">
    <property type="entry name" value="Pili subunits"/>
    <property type="match status" value="1"/>
</dbReference>
<dbReference type="EMBL" id="JACXSS010000001">
    <property type="protein sequence ID" value="MBD9355674.1"/>
    <property type="molecule type" value="Genomic_DNA"/>
</dbReference>
<proteinExistence type="inferred from homology"/>
<keyword evidence="7 12" id="KW-1133">Transmembrane helix</keyword>
<comment type="caution">
    <text evidence="14">The sequence shown here is derived from an EMBL/GenBank/DDBJ whole genome shotgun (WGS) entry which is preliminary data.</text>
</comment>
<organism evidence="14 15">
    <name type="scientific">Methylomonas albis</name>
    <dbReference type="NCBI Taxonomy" id="1854563"/>
    <lineage>
        <taxon>Bacteria</taxon>
        <taxon>Pseudomonadati</taxon>
        <taxon>Pseudomonadota</taxon>
        <taxon>Gammaproteobacteria</taxon>
        <taxon>Methylococcales</taxon>
        <taxon>Methylococcaceae</taxon>
        <taxon>Methylomonas</taxon>
    </lineage>
</organism>
<keyword evidence="3" id="KW-1003">Cell membrane</keyword>
<evidence type="ECO:0000256" key="5">
    <source>
        <dbReference type="ARBA" id="ARBA00022519"/>
    </source>
</evidence>
<keyword evidence="6 12" id="KW-0812">Transmembrane</keyword>
<evidence type="ECO:0000256" key="3">
    <source>
        <dbReference type="ARBA" id="ARBA00022475"/>
    </source>
</evidence>
<feature type="region of interest" description="Disordered" evidence="11">
    <location>
        <begin position="175"/>
        <end position="199"/>
    </location>
</feature>
<evidence type="ECO:0000256" key="8">
    <source>
        <dbReference type="ARBA" id="ARBA00023136"/>
    </source>
</evidence>